<comment type="caution">
    <text evidence="1">The sequence shown here is derived from an EMBL/GenBank/DDBJ whole genome shotgun (WGS) entry which is preliminary data.</text>
</comment>
<reference evidence="1 2" key="1">
    <citation type="submission" date="2024-09" db="EMBL/GenBank/DDBJ databases">
        <authorList>
            <person name="Sun Q."/>
            <person name="Mori K."/>
        </authorList>
    </citation>
    <scope>NUCLEOTIDE SEQUENCE [LARGE SCALE GENOMIC DNA]</scope>
    <source>
        <strain evidence="1 2">CGMCC 1.12926</strain>
    </source>
</reference>
<evidence type="ECO:0000313" key="2">
    <source>
        <dbReference type="Proteomes" id="UP001589734"/>
    </source>
</evidence>
<dbReference type="EMBL" id="JBHLYW010000009">
    <property type="protein sequence ID" value="MFC0077815.1"/>
    <property type="molecule type" value="Genomic_DNA"/>
</dbReference>
<keyword evidence="2" id="KW-1185">Reference proteome</keyword>
<dbReference type="Proteomes" id="UP001589734">
    <property type="component" value="Unassembled WGS sequence"/>
</dbReference>
<organism evidence="1 2">
    <name type="scientific">Flavobacterium procerum</name>
    <dbReference type="NCBI Taxonomy" id="1455569"/>
    <lineage>
        <taxon>Bacteria</taxon>
        <taxon>Pseudomonadati</taxon>
        <taxon>Bacteroidota</taxon>
        <taxon>Flavobacteriia</taxon>
        <taxon>Flavobacteriales</taxon>
        <taxon>Flavobacteriaceae</taxon>
        <taxon>Flavobacterium</taxon>
    </lineage>
</organism>
<accession>A0ABV6BQV5</accession>
<proteinExistence type="predicted"/>
<protein>
    <submittedName>
        <fullName evidence="1">Uncharacterized protein</fullName>
    </submittedName>
</protein>
<dbReference type="RefSeq" id="WP_379686553.1">
    <property type="nucleotide sequence ID" value="NZ_JBHLYW010000009.1"/>
</dbReference>
<gene>
    <name evidence="1" type="ORF">ACFFLS_12265</name>
</gene>
<name>A0ABV6BQV5_9FLAO</name>
<sequence length="125" mass="14659">MEKEELLVFNGQLAWNGKEPKSSDITAFFNDKKNVLMTKFIDSTLGYHDPEILELFHLSYSHTINHFKKGIIDEQYPFTFENCKIKKNDAKNFGITQWIASNTDLAYFLAAYSRMELGDWHQQTR</sequence>
<evidence type="ECO:0000313" key="1">
    <source>
        <dbReference type="EMBL" id="MFC0077815.1"/>
    </source>
</evidence>